<feature type="domain" description="HTH tetR-type" evidence="3">
    <location>
        <begin position="15"/>
        <end position="74"/>
    </location>
</feature>
<dbReference type="SUPFAM" id="SSF48498">
    <property type="entry name" value="Tetracyclin repressor-like, C-terminal domain"/>
    <property type="match status" value="1"/>
</dbReference>
<evidence type="ECO:0000313" key="5">
    <source>
        <dbReference type="Proteomes" id="UP000183810"/>
    </source>
</evidence>
<keyword evidence="1 2" id="KW-0238">DNA-binding</keyword>
<dbReference type="PANTHER" id="PTHR30055:SF160">
    <property type="entry name" value="TRANSCRIPTIONAL REGULATORY PROTEIN (PROBABLY ASNC-FAMILY)-RELATED"/>
    <property type="match status" value="1"/>
</dbReference>
<dbReference type="Pfam" id="PF19344">
    <property type="entry name" value="TetR_C_32"/>
    <property type="match status" value="1"/>
</dbReference>
<feature type="DNA-binding region" description="H-T-H motif" evidence="2">
    <location>
        <begin position="37"/>
        <end position="56"/>
    </location>
</feature>
<keyword evidence="5" id="KW-1185">Reference proteome</keyword>
<dbReference type="RefSeq" id="WP_071926727.1">
    <property type="nucleotide sequence ID" value="NZ_CP018082.1"/>
</dbReference>
<dbReference type="SUPFAM" id="SSF46689">
    <property type="entry name" value="Homeodomain-like"/>
    <property type="match status" value="1"/>
</dbReference>
<dbReference type="GO" id="GO:0003700">
    <property type="term" value="F:DNA-binding transcription factor activity"/>
    <property type="evidence" value="ECO:0007669"/>
    <property type="project" value="TreeGrafter"/>
</dbReference>
<dbReference type="Proteomes" id="UP000183810">
    <property type="component" value="Chromosome"/>
</dbReference>
<proteinExistence type="predicted"/>
<dbReference type="InterPro" id="IPR009057">
    <property type="entry name" value="Homeodomain-like_sf"/>
</dbReference>
<evidence type="ECO:0000259" key="3">
    <source>
        <dbReference type="PROSITE" id="PS50977"/>
    </source>
</evidence>
<gene>
    <name evidence="4" type="ORF">BOX37_05670</name>
</gene>
<dbReference type="KEGG" id="nsl:BOX37_05670"/>
<dbReference type="AlphaFoldDB" id="A0A1J0VND5"/>
<dbReference type="EMBL" id="CP018082">
    <property type="protein sequence ID" value="APE33544.1"/>
    <property type="molecule type" value="Genomic_DNA"/>
</dbReference>
<reference evidence="4" key="1">
    <citation type="submission" date="2016-11" db="EMBL/GenBank/DDBJ databases">
        <authorList>
            <person name="Jaros S."/>
            <person name="Januszkiewicz K."/>
            <person name="Wedrychowicz H."/>
        </authorList>
    </citation>
    <scope>NUCLEOTIDE SEQUENCE [LARGE SCALE GENOMIC DNA]</scope>
    <source>
        <strain evidence="4">Y48</strain>
    </source>
</reference>
<dbReference type="InterPro" id="IPR050109">
    <property type="entry name" value="HTH-type_TetR-like_transc_reg"/>
</dbReference>
<dbReference type="InterPro" id="IPR001647">
    <property type="entry name" value="HTH_TetR"/>
</dbReference>
<dbReference type="GO" id="GO:0000976">
    <property type="term" value="F:transcription cis-regulatory region binding"/>
    <property type="evidence" value="ECO:0007669"/>
    <property type="project" value="TreeGrafter"/>
</dbReference>
<organism evidence="4 5">
    <name type="scientific">Nocardia mangyaensis</name>
    <dbReference type="NCBI Taxonomy" id="2213200"/>
    <lineage>
        <taxon>Bacteria</taxon>
        <taxon>Bacillati</taxon>
        <taxon>Actinomycetota</taxon>
        <taxon>Actinomycetes</taxon>
        <taxon>Mycobacteriales</taxon>
        <taxon>Nocardiaceae</taxon>
        <taxon>Nocardia</taxon>
    </lineage>
</organism>
<evidence type="ECO:0000256" key="2">
    <source>
        <dbReference type="PROSITE-ProRule" id="PRU00335"/>
    </source>
</evidence>
<evidence type="ECO:0000256" key="1">
    <source>
        <dbReference type="ARBA" id="ARBA00023125"/>
    </source>
</evidence>
<dbReference type="PROSITE" id="PS50977">
    <property type="entry name" value="HTH_TETR_2"/>
    <property type="match status" value="1"/>
</dbReference>
<dbReference type="PANTHER" id="PTHR30055">
    <property type="entry name" value="HTH-TYPE TRANSCRIPTIONAL REGULATOR RUTR"/>
    <property type="match status" value="1"/>
</dbReference>
<dbReference type="InterPro" id="IPR045823">
    <property type="entry name" value="TetR_C_32"/>
</dbReference>
<dbReference type="InterPro" id="IPR036271">
    <property type="entry name" value="Tet_transcr_reg_TetR-rel_C_sf"/>
</dbReference>
<evidence type="ECO:0000313" key="4">
    <source>
        <dbReference type="EMBL" id="APE33544.1"/>
    </source>
</evidence>
<dbReference type="Gene3D" id="1.10.357.10">
    <property type="entry name" value="Tetracycline Repressor, domain 2"/>
    <property type="match status" value="1"/>
</dbReference>
<name>A0A1J0VND5_9NOCA</name>
<sequence length="235" mass="25371">MTTSSGRTRRSPARTLTREQVVAGAVRCIDRDGPQMSMGAVAGEMGVAKPRLYRMFTDKSDLDGAVSDWLVAQIYTAVAPDLSLIMQPPQATIHRFLSAYAEVIAAHPNVFRFLVLTQSSSGADPSARPLDIGRRLSHDLAERSRSVLSSVAIDTDGIDHLLRGIVGFVVAVTDLWLDTDPVPRPQPTKIFVDRTTNAVCQLVDGFLREKGVVTKPDMSVAATLATITAASTTHE</sequence>
<protein>
    <recommendedName>
        <fullName evidence="3">HTH tetR-type domain-containing protein</fullName>
    </recommendedName>
</protein>
<accession>A0A1J0VND5</accession>